<dbReference type="RefSeq" id="WP_136598369.1">
    <property type="nucleotide sequence ID" value="NZ_STGV01000003.1"/>
</dbReference>
<protein>
    <submittedName>
        <fullName evidence="1">Uncharacterized protein</fullName>
    </submittedName>
</protein>
<name>A0A4S8P119_9HYPH</name>
<reference evidence="1 2" key="1">
    <citation type="submission" date="2019-04" db="EMBL/GenBank/DDBJ databases">
        <title>Genome sequence of strain shin9-1.</title>
        <authorList>
            <person name="Gao J."/>
            <person name="Sun J."/>
        </authorList>
    </citation>
    <scope>NUCLEOTIDE SEQUENCE [LARGE SCALE GENOMIC DNA]</scope>
    <source>
        <strain evidence="2">shin9-1</strain>
    </source>
</reference>
<keyword evidence="2" id="KW-1185">Reference proteome</keyword>
<comment type="caution">
    <text evidence="1">The sequence shown here is derived from an EMBL/GenBank/DDBJ whole genome shotgun (WGS) entry which is preliminary data.</text>
</comment>
<accession>A0A4S8P119</accession>
<gene>
    <name evidence="1" type="ORF">FAA97_09810</name>
</gene>
<evidence type="ECO:0000313" key="1">
    <source>
        <dbReference type="EMBL" id="THV22925.1"/>
    </source>
</evidence>
<dbReference type="OrthoDB" id="1437448at2"/>
<dbReference type="AlphaFoldDB" id="A0A4S8P119"/>
<dbReference type="Proteomes" id="UP000308828">
    <property type="component" value="Unassembled WGS sequence"/>
</dbReference>
<sequence>MSTLLTINIRNDERQAHDFFVFQQPATYPSEAMAYSNSLFSARLGNYNDTGATLTFRAELRFYAGLQQSNTLPHVGNVSGDILATRPIDLASGSGTENDSTTAIISEPIGLTQPVNGDDVKPGAFRITTPVFSSQNYYNAGLAVNANGQMVLSNFIVVDPATETDCQPVLKYFVGKGEYVPGTVINFTHSSLNAALCDFTGGITTAEVANNADGSWTVSMG</sequence>
<organism evidence="1 2">
    <name type="scientific">Peteryoungia ipomoeae</name>
    <dbReference type="NCBI Taxonomy" id="1210932"/>
    <lineage>
        <taxon>Bacteria</taxon>
        <taxon>Pseudomonadati</taxon>
        <taxon>Pseudomonadota</taxon>
        <taxon>Alphaproteobacteria</taxon>
        <taxon>Hyphomicrobiales</taxon>
        <taxon>Rhizobiaceae</taxon>
        <taxon>Peteryoungia</taxon>
    </lineage>
</organism>
<dbReference type="EMBL" id="STGV01000003">
    <property type="protein sequence ID" value="THV22925.1"/>
    <property type="molecule type" value="Genomic_DNA"/>
</dbReference>
<proteinExistence type="predicted"/>
<evidence type="ECO:0000313" key="2">
    <source>
        <dbReference type="Proteomes" id="UP000308828"/>
    </source>
</evidence>